<keyword evidence="6" id="KW-0648">Protein biosynthesis</keyword>
<dbReference type="PRINTS" id="PR01042">
    <property type="entry name" value="TRNASYNTHASP"/>
</dbReference>
<evidence type="ECO:0000256" key="4">
    <source>
        <dbReference type="ARBA" id="ARBA00022741"/>
    </source>
</evidence>
<evidence type="ECO:0000256" key="6">
    <source>
        <dbReference type="ARBA" id="ARBA00022917"/>
    </source>
</evidence>
<protein>
    <recommendedName>
        <fullName evidence="2">asparagine--tRNA ligase</fullName>
        <ecNumber evidence="2">6.1.1.22</ecNumber>
    </recommendedName>
</protein>
<dbReference type="InterPro" id="IPR002312">
    <property type="entry name" value="Asp/Asn-tRNA-synth_IIb"/>
</dbReference>
<dbReference type="PROSITE" id="PS50862">
    <property type="entry name" value="AA_TRNA_LIGASE_II"/>
    <property type="match status" value="1"/>
</dbReference>
<dbReference type="AlphaFoldDB" id="A0A3D8R2D8"/>
<dbReference type="Gene3D" id="3.30.930.10">
    <property type="entry name" value="Bira Bifunctional Protein, Domain 2"/>
    <property type="match status" value="1"/>
</dbReference>
<dbReference type="PANTHER" id="PTHR22594:SF34">
    <property type="entry name" value="ASPARAGINE--TRNA LIGASE, MITOCHONDRIAL-RELATED"/>
    <property type="match status" value="1"/>
</dbReference>
<proteinExistence type="inferred from homology"/>
<gene>
    <name evidence="9" type="ORF">BP6252_09506</name>
</gene>
<dbReference type="InterPro" id="IPR045864">
    <property type="entry name" value="aa-tRNA-synth_II/BPL/LPL"/>
</dbReference>
<dbReference type="InterPro" id="IPR004365">
    <property type="entry name" value="NA-bd_OB_tRNA"/>
</dbReference>
<evidence type="ECO:0000313" key="10">
    <source>
        <dbReference type="Proteomes" id="UP000256645"/>
    </source>
</evidence>
<dbReference type="GO" id="GO:0004816">
    <property type="term" value="F:asparagine-tRNA ligase activity"/>
    <property type="evidence" value="ECO:0007669"/>
    <property type="project" value="UniProtKB-EC"/>
</dbReference>
<dbReference type="GO" id="GO:0006421">
    <property type="term" value="P:asparaginyl-tRNA aminoacylation"/>
    <property type="evidence" value="ECO:0007669"/>
    <property type="project" value="InterPro"/>
</dbReference>
<keyword evidence="7" id="KW-0030">Aminoacyl-tRNA synthetase</keyword>
<dbReference type="OrthoDB" id="43906at2759"/>
<dbReference type="STRING" id="1849047.A0A3D8R2D8"/>
<dbReference type="EC" id="6.1.1.22" evidence="2"/>
<evidence type="ECO:0000256" key="1">
    <source>
        <dbReference type="ARBA" id="ARBA00008226"/>
    </source>
</evidence>
<dbReference type="GO" id="GO:0003676">
    <property type="term" value="F:nucleic acid binding"/>
    <property type="evidence" value="ECO:0007669"/>
    <property type="project" value="InterPro"/>
</dbReference>
<evidence type="ECO:0000256" key="2">
    <source>
        <dbReference type="ARBA" id="ARBA00012816"/>
    </source>
</evidence>
<dbReference type="GO" id="GO:0005524">
    <property type="term" value="F:ATP binding"/>
    <property type="evidence" value="ECO:0007669"/>
    <property type="project" value="UniProtKB-KW"/>
</dbReference>
<evidence type="ECO:0000256" key="7">
    <source>
        <dbReference type="ARBA" id="ARBA00023146"/>
    </source>
</evidence>
<evidence type="ECO:0000256" key="5">
    <source>
        <dbReference type="ARBA" id="ARBA00022840"/>
    </source>
</evidence>
<dbReference type="CDD" id="cd04318">
    <property type="entry name" value="EcAsnRS_like_N"/>
    <property type="match status" value="1"/>
</dbReference>
<accession>A0A3D8R2D8</accession>
<keyword evidence="5" id="KW-0067">ATP-binding</keyword>
<evidence type="ECO:0000313" key="9">
    <source>
        <dbReference type="EMBL" id="RDW68110.1"/>
    </source>
</evidence>
<dbReference type="Pfam" id="PF00152">
    <property type="entry name" value="tRNA-synt_2"/>
    <property type="match status" value="1"/>
</dbReference>
<dbReference type="Proteomes" id="UP000256645">
    <property type="component" value="Unassembled WGS sequence"/>
</dbReference>
<dbReference type="SUPFAM" id="SSF55681">
    <property type="entry name" value="Class II aaRS and biotin synthetases"/>
    <property type="match status" value="1"/>
</dbReference>
<dbReference type="Pfam" id="PF01336">
    <property type="entry name" value="tRNA_anti-codon"/>
    <property type="match status" value="1"/>
</dbReference>
<keyword evidence="10" id="KW-1185">Reference proteome</keyword>
<dbReference type="InterPro" id="IPR006195">
    <property type="entry name" value="aa-tRNA-synth_II"/>
</dbReference>
<comment type="similarity">
    <text evidence="1">Belongs to the class-II aminoacyl-tRNA synthetase family.</text>
</comment>
<dbReference type="GO" id="GO:0005739">
    <property type="term" value="C:mitochondrion"/>
    <property type="evidence" value="ECO:0007669"/>
    <property type="project" value="TreeGrafter"/>
</dbReference>
<dbReference type="InterPro" id="IPR012340">
    <property type="entry name" value="NA-bd_OB-fold"/>
</dbReference>
<name>A0A3D8R2D8_9HELO</name>
<keyword evidence="3" id="KW-0436">Ligase</keyword>
<dbReference type="NCBIfam" id="TIGR00457">
    <property type="entry name" value="asnS"/>
    <property type="match status" value="1"/>
</dbReference>
<dbReference type="Gene3D" id="2.40.50.140">
    <property type="entry name" value="Nucleic acid-binding proteins"/>
    <property type="match status" value="1"/>
</dbReference>
<organism evidence="9 10">
    <name type="scientific">Coleophoma cylindrospora</name>
    <dbReference type="NCBI Taxonomy" id="1849047"/>
    <lineage>
        <taxon>Eukaryota</taxon>
        <taxon>Fungi</taxon>
        <taxon>Dikarya</taxon>
        <taxon>Ascomycota</taxon>
        <taxon>Pezizomycotina</taxon>
        <taxon>Leotiomycetes</taxon>
        <taxon>Helotiales</taxon>
        <taxon>Dermateaceae</taxon>
        <taxon>Coleophoma</taxon>
    </lineage>
</organism>
<evidence type="ECO:0000259" key="8">
    <source>
        <dbReference type="PROSITE" id="PS50862"/>
    </source>
</evidence>
<dbReference type="InterPro" id="IPR004364">
    <property type="entry name" value="Aa-tRNA-synt_II"/>
</dbReference>
<comment type="caution">
    <text evidence="9">The sequence shown here is derived from an EMBL/GenBank/DDBJ whole genome shotgun (WGS) entry which is preliminary data.</text>
</comment>
<feature type="domain" description="Aminoacyl-transfer RNA synthetases class-II family profile" evidence="8">
    <location>
        <begin position="192"/>
        <end position="523"/>
    </location>
</feature>
<dbReference type="PANTHER" id="PTHR22594">
    <property type="entry name" value="ASPARTYL/LYSYL-TRNA SYNTHETASE"/>
    <property type="match status" value="1"/>
</dbReference>
<dbReference type="SUPFAM" id="SSF50249">
    <property type="entry name" value="Nucleic acid-binding proteins"/>
    <property type="match status" value="1"/>
</dbReference>
<dbReference type="InterPro" id="IPR004522">
    <property type="entry name" value="Asn-tRNA-ligase"/>
</dbReference>
<evidence type="ECO:0000256" key="3">
    <source>
        <dbReference type="ARBA" id="ARBA00022598"/>
    </source>
</evidence>
<keyword evidence="4" id="KW-0547">Nucleotide-binding</keyword>
<dbReference type="EMBL" id="PDLM01000010">
    <property type="protein sequence ID" value="RDW68110.1"/>
    <property type="molecule type" value="Genomic_DNA"/>
</dbReference>
<reference evidence="9 10" key="1">
    <citation type="journal article" date="2018" name="IMA Fungus">
        <title>IMA Genome-F 9: Draft genome sequence of Annulohypoxylon stygium, Aspergillus mulundensis, Berkeleyomyces basicola (syn. Thielaviopsis basicola), Ceratocystis smalleyi, two Cercospora beticola strains, Coleophoma cylindrospora, Fusarium fracticaudum, Phialophora cf. hyalina, and Morchella septimelata.</title>
        <authorList>
            <person name="Wingfield B.D."/>
            <person name="Bills G.F."/>
            <person name="Dong Y."/>
            <person name="Huang W."/>
            <person name="Nel W.J."/>
            <person name="Swalarsk-Parry B.S."/>
            <person name="Vaghefi N."/>
            <person name="Wilken P.M."/>
            <person name="An Z."/>
            <person name="de Beer Z.W."/>
            <person name="De Vos L."/>
            <person name="Chen L."/>
            <person name="Duong T.A."/>
            <person name="Gao Y."/>
            <person name="Hammerbacher A."/>
            <person name="Kikkert J.R."/>
            <person name="Li Y."/>
            <person name="Li H."/>
            <person name="Li K."/>
            <person name="Li Q."/>
            <person name="Liu X."/>
            <person name="Ma X."/>
            <person name="Naidoo K."/>
            <person name="Pethybridge S.J."/>
            <person name="Sun J."/>
            <person name="Steenkamp E.T."/>
            <person name="van der Nest M.A."/>
            <person name="van Wyk S."/>
            <person name="Wingfield M.J."/>
            <person name="Xiong C."/>
            <person name="Yue Q."/>
            <person name="Zhang X."/>
        </authorList>
    </citation>
    <scope>NUCLEOTIDE SEQUENCE [LARGE SCALE GENOMIC DNA]</scope>
    <source>
        <strain evidence="9 10">BP6252</strain>
    </source>
</reference>
<sequence>MVPSCFATCSRAALHHSKGFHSSARRHVPKAWSVAKLLNSKPSDPEGVVVNGWVRSIRNQKSVSFAAIVDGSSMETLQATLTPSQAESLSNGAAVRLTGLWRGTPKSKHQSHELYVQDVKIMGPSSAEVSKARLSHSSLTAGSSKLISKWQDYPLQKKYQSPENLRAMPHIRSRTPFNAAMLRLRSQSITQLTRFFADRDFTQTHPPIVTSSDCEGAGEVFWLSAREDRKEAVSAEDDGSFFRSRKYLTVSSQLHLEALAQSVGDVWTLSPTFRAEKSETARHLSEFYMLEAEMPFIDDMSSLMDLIEDMLRNLTMNLYETQVGQEILHGARSKPEGVVKDQVLEAELEKRWKGMMAPSWPRISYAEAIEILQQSKFTHRPVWGEGLQAEHEKYIASTIGKGMPVFVTGYPKTIKPFYMLPSVGAAPSQETVECFDLLVPEVCEIAGGSMREHRSHELLEAMREHKLIKDGEPGTDAILGPLKWYAELRQWGSVPHGGFGLGFDRLLAYLAGVPNVKEVVTFPRWVGRCDC</sequence>
<dbReference type="CDD" id="cd00776">
    <property type="entry name" value="AsxRS_core"/>
    <property type="match status" value="1"/>
</dbReference>